<name>A0A8T0GBH7_CERPU</name>
<dbReference type="Proteomes" id="UP000822688">
    <property type="component" value="Chromosome 11"/>
</dbReference>
<reference evidence="1 2" key="1">
    <citation type="submission" date="2020-06" db="EMBL/GenBank/DDBJ databases">
        <title>WGS assembly of Ceratodon purpureus strain R40.</title>
        <authorList>
            <person name="Carey S.B."/>
            <person name="Jenkins J."/>
            <person name="Shu S."/>
            <person name="Lovell J.T."/>
            <person name="Sreedasyam A."/>
            <person name="Maumus F."/>
            <person name="Tiley G.P."/>
            <person name="Fernandez-Pozo N."/>
            <person name="Barry K."/>
            <person name="Chen C."/>
            <person name="Wang M."/>
            <person name="Lipzen A."/>
            <person name="Daum C."/>
            <person name="Saski C.A."/>
            <person name="Payton A.C."/>
            <person name="Mcbreen J.C."/>
            <person name="Conrad R.E."/>
            <person name="Kollar L.M."/>
            <person name="Olsson S."/>
            <person name="Huttunen S."/>
            <person name="Landis J.B."/>
            <person name="Wickett N.J."/>
            <person name="Johnson M.G."/>
            <person name="Rensing S.A."/>
            <person name="Grimwood J."/>
            <person name="Schmutz J."/>
            <person name="Mcdaniel S.F."/>
        </authorList>
    </citation>
    <scope>NUCLEOTIDE SEQUENCE [LARGE SCALE GENOMIC DNA]</scope>
    <source>
        <strain evidence="1 2">R40</strain>
    </source>
</reference>
<organism evidence="1 2">
    <name type="scientific">Ceratodon purpureus</name>
    <name type="common">Fire moss</name>
    <name type="synonym">Dicranum purpureum</name>
    <dbReference type="NCBI Taxonomy" id="3225"/>
    <lineage>
        <taxon>Eukaryota</taxon>
        <taxon>Viridiplantae</taxon>
        <taxon>Streptophyta</taxon>
        <taxon>Embryophyta</taxon>
        <taxon>Bryophyta</taxon>
        <taxon>Bryophytina</taxon>
        <taxon>Bryopsida</taxon>
        <taxon>Dicranidae</taxon>
        <taxon>Pseudoditrichales</taxon>
        <taxon>Ditrichaceae</taxon>
        <taxon>Ceratodon</taxon>
    </lineage>
</organism>
<comment type="caution">
    <text evidence="1">The sequence shown here is derived from an EMBL/GenBank/DDBJ whole genome shotgun (WGS) entry which is preliminary data.</text>
</comment>
<gene>
    <name evidence="1" type="ORF">KC19_11G051300</name>
</gene>
<dbReference type="EMBL" id="CM026432">
    <property type="protein sequence ID" value="KAG0556410.1"/>
    <property type="molecule type" value="Genomic_DNA"/>
</dbReference>
<evidence type="ECO:0000313" key="1">
    <source>
        <dbReference type="EMBL" id="KAG0556410.1"/>
    </source>
</evidence>
<accession>A0A8T0GBH7</accession>
<proteinExistence type="predicted"/>
<sequence length="51" mass="6024">MGWEFQLKRRGRLLVSVYSLLYLDLSDPNSLCLRWKYGGQTLECFPNVPFL</sequence>
<evidence type="ECO:0000313" key="2">
    <source>
        <dbReference type="Proteomes" id="UP000822688"/>
    </source>
</evidence>
<keyword evidence="2" id="KW-1185">Reference proteome</keyword>
<dbReference type="AlphaFoldDB" id="A0A8T0GBH7"/>
<protein>
    <submittedName>
        <fullName evidence="1">Uncharacterized protein</fullName>
    </submittedName>
</protein>